<evidence type="ECO:0000313" key="23">
    <source>
        <dbReference type="EMBL" id="MDW6004166.1"/>
    </source>
</evidence>
<evidence type="ECO:0000256" key="4">
    <source>
        <dbReference type="ARBA" id="ARBA00022485"/>
    </source>
</evidence>
<dbReference type="FunFam" id="3.50.50.60:FF:000033">
    <property type="entry name" value="Nitrite reductase [NAD(P)H], large subunit"/>
    <property type="match status" value="1"/>
</dbReference>
<dbReference type="NCBIfam" id="TIGR02374">
    <property type="entry name" value="nitri_red_nirB"/>
    <property type="match status" value="1"/>
</dbReference>
<comment type="pathway">
    <text evidence="2">Nitrogen metabolism; nitrate reduction (assimilation).</text>
</comment>
<dbReference type="Pfam" id="PF18267">
    <property type="entry name" value="Rubredoxin_C"/>
    <property type="match status" value="1"/>
</dbReference>
<dbReference type="SUPFAM" id="SSF56014">
    <property type="entry name" value="Nitrite and sulphite reductase 4Fe-4S domain-like"/>
    <property type="match status" value="1"/>
</dbReference>
<feature type="binding site" evidence="17">
    <location>
        <position position="681"/>
    </location>
    <ligand>
        <name>[4Fe-4S] cluster</name>
        <dbReference type="ChEBI" id="CHEBI:49883"/>
    </ligand>
</feature>
<dbReference type="AlphaFoldDB" id="A0A1Y6IN13"/>
<keyword evidence="13 16" id="KW-0534">Nitrate assimilation</keyword>
<dbReference type="EMBL" id="JAWRCO010000001">
    <property type="protein sequence ID" value="MDW6004166.1"/>
    <property type="molecule type" value="Genomic_DNA"/>
</dbReference>
<feature type="binding site" description="axial binding residue" evidence="17">
    <location>
        <position position="685"/>
    </location>
    <ligand>
        <name>siroheme</name>
        <dbReference type="ChEBI" id="CHEBI:60052"/>
    </ligand>
    <ligandPart>
        <name>Fe</name>
        <dbReference type="ChEBI" id="CHEBI:18248"/>
    </ligandPart>
</feature>
<keyword evidence="6 16" id="KW-0285">Flavoprotein</keyword>
<dbReference type="Gene3D" id="3.90.480.20">
    <property type="match status" value="1"/>
</dbReference>
<dbReference type="Pfam" id="PF07992">
    <property type="entry name" value="Pyr_redox_2"/>
    <property type="match status" value="1"/>
</dbReference>
<evidence type="ECO:0000256" key="1">
    <source>
        <dbReference type="ARBA" id="ARBA00001974"/>
    </source>
</evidence>
<dbReference type="PRINTS" id="PR00368">
    <property type="entry name" value="FADPNR"/>
</dbReference>
<comment type="subunit">
    <text evidence="15">Homodimer which associates with NirD.</text>
</comment>
<evidence type="ECO:0000259" key="20">
    <source>
        <dbReference type="Pfam" id="PF04324"/>
    </source>
</evidence>
<dbReference type="InterPro" id="IPR006066">
    <property type="entry name" value="NO2/SO3_Rdtase_FeS/sirohaem_BS"/>
</dbReference>
<evidence type="ECO:0000256" key="15">
    <source>
        <dbReference type="ARBA" id="ARBA00064211"/>
    </source>
</evidence>
<keyword evidence="9 16" id="KW-0274">FAD</keyword>
<dbReference type="Gene3D" id="3.50.50.60">
    <property type="entry name" value="FAD/NAD(P)-binding domain"/>
    <property type="match status" value="2"/>
</dbReference>
<feature type="domain" description="BFD-like [2Fe-2S]-binding" evidence="20">
    <location>
        <begin position="423"/>
        <end position="471"/>
    </location>
</feature>
<dbReference type="GO" id="GO:0051537">
    <property type="term" value="F:2 iron, 2 sulfur cluster binding"/>
    <property type="evidence" value="ECO:0007669"/>
    <property type="project" value="UniProtKB-KW"/>
</dbReference>
<feature type="domain" description="Nitrite/sulphite reductase 4Fe-4S" evidence="18">
    <location>
        <begin position="633"/>
        <end position="765"/>
    </location>
</feature>
<dbReference type="GO" id="GO:0042128">
    <property type="term" value="P:nitrate assimilation"/>
    <property type="evidence" value="ECO:0007669"/>
    <property type="project" value="UniProtKB-UniRule"/>
</dbReference>
<feature type="binding site" evidence="17">
    <location>
        <position position="647"/>
    </location>
    <ligand>
        <name>[4Fe-4S] cluster</name>
        <dbReference type="ChEBI" id="CHEBI:49883"/>
    </ligand>
</feature>
<accession>A0A1Y6IN13</accession>
<evidence type="ECO:0000259" key="21">
    <source>
        <dbReference type="Pfam" id="PF07992"/>
    </source>
</evidence>
<evidence type="ECO:0000256" key="2">
    <source>
        <dbReference type="ARBA" id="ARBA00005096"/>
    </source>
</evidence>
<dbReference type="Gene3D" id="3.30.413.10">
    <property type="entry name" value="Sulfite Reductase Hemoprotein, domain 1"/>
    <property type="match status" value="1"/>
</dbReference>
<evidence type="ECO:0000256" key="7">
    <source>
        <dbReference type="ARBA" id="ARBA00022714"/>
    </source>
</evidence>
<evidence type="ECO:0000256" key="12">
    <source>
        <dbReference type="ARBA" id="ARBA00023014"/>
    </source>
</evidence>
<dbReference type="InterPro" id="IPR005117">
    <property type="entry name" value="NiRdtase/SiRdtase_haem-b_fer"/>
</dbReference>
<dbReference type="Proteomes" id="UP001283366">
    <property type="component" value="Unassembled WGS sequence"/>
</dbReference>
<evidence type="ECO:0000256" key="16">
    <source>
        <dbReference type="PIRNR" id="PIRNR037149"/>
    </source>
</evidence>
<comment type="cofactor">
    <cofactor evidence="1 16">
        <name>FAD</name>
        <dbReference type="ChEBI" id="CHEBI:57692"/>
    </cofactor>
</comment>
<comment type="similarity">
    <text evidence="3">Belongs to the nitrite and sulfite reductase 4Fe-4S domain family.</text>
</comment>
<dbReference type="Gene3D" id="1.10.10.1100">
    <property type="entry name" value="BFD-like [2Fe-2S]-binding domain"/>
    <property type="match status" value="1"/>
</dbReference>
<keyword evidence="7" id="KW-0001">2Fe-2S</keyword>
<dbReference type="PROSITE" id="PS00365">
    <property type="entry name" value="NIR_SIR"/>
    <property type="match status" value="1"/>
</dbReference>
<sequence length="855" mass="92997">MSKSKLVVIGNGMVGHRYLADFVEKADLSQWEITVFCEEPRVAYDRVHLSSYFSHHTADELSLVSEGFYEKHGIQVLVGERAINVNREHRIVYSASGREVRYDTLILATGAYPFVPPIQGNEGKDCFVYRTIEDLKAIEAAARKSQRGAVIGGGLLGLEAAGALKALGLETHVIEFAPVLMAEQLDQQGGAQLRRKIEQMGVQVHTGKNTLEIAPQGEQARNTMQFADGSALEVDLVVFSAGIRPQDKLARQMKLDIAPRGGIVINDFCQTSDEYIYAIGECASWNNAFFGLVAPGYKMATVAVDHLLGGSAQFEGADMSAKLKLLGVKVGSIGDANGRTPGCKSYVYQNDAQDVYKKIVVSEDGKQLLGAVLVGDTSDYGDLLQLKLNEIELPENPDSLILPSHAGAKKPALGADALPETAVICSCFDVTKGKIAQAVADGHHTFAAVKAATGAGTGCGGCIPLVTSVLNAELAKSGIEVKNDLCAHFAYSRQELFHLIRIEGIKTFDELLEKHGHGYGCEVCKPAVGSILASCWGEHILKPELVKLHDTNDNFLGNMQKDGTYSVIPRMAGGEVTPQALAALAAIAEEYHLYTKVTGAQRIGLLGAQKDDLPAIWQKLISAGFETGQAYAKALRMAKTCVGSTWCRYGVQDSVGLGVAIENRYKGIRTPHKMKFGVSGCTRECAEAQGKDLGIIATDAGWNLYVCGNGGMKPRHADLLASDLDRETLIQYIDRFMMFYIRTAAPLQRTSVWLGNMEGGIDYLRDVIVSDKLGINDQLEADVARLIAEYQCEWQATLEEPTQLRRFAHFINSDLRDDNVVFVPERAQHRPATVEEKYPGQSRGDILHVTLEEEA</sequence>
<dbReference type="PRINTS" id="PR00397">
    <property type="entry name" value="SIROHAEM"/>
</dbReference>
<evidence type="ECO:0000256" key="14">
    <source>
        <dbReference type="ARBA" id="ARBA00034078"/>
    </source>
</evidence>
<dbReference type="InterPro" id="IPR045854">
    <property type="entry name" value="NO2/SO3_Rdtase_4Fe4S_sf"/>
</dbReference>
<evidence type="ECO:0000259" key="18">
    <source>
        <dbReference type="Pfam" id="PF01077"/>
    </source>
</evidence>
<dbReference type="PRINTS" id="PR00411">
    <property type="entry name" value="PNDRDTASEI"/>
</dbReference>
<evidence type="ECO:0000313" key="25">
    <source>
        <dbReference type="Proteomes" id="UP000196125"/>
    </source>
</evidence>
<dbReference type="SUPFAM" id="SSF55124">
    <property type="entry name" value="Nitrite/Sulfite reductase N-terminal domain-like"/>
    <property type="match status" value="1"/>
</dbReference>
<dbReference type="InterPro" id="IPR023753">
    <property type="entry name" value="FAD/NAD-binding_dom"/>
</dbReference>
<evidence type="ECO:0000256" key="10">
    <source>
        <dbReference type="ARBA" id="ARBA00023002"/>
    </source>
</evidence>
<dbReference type="GO" id="GO:0015980">
    <property type="term" value="P:energy derivation by oxidation of organic compounds"/>
    <property type="evidence" value="ECO:0007669"/>
    <property type="project" value="UniProtKB-ARBA"/>
</dbReference>
<evidence type="ECO:0000256" key="17">
    <source>
        <dbReference type="PIRSR" id="PIRSR037149-1"/>
    </source>
</evidence>
<feature type="binding site" evidence="17">
    <location>
        <position position="641"/>
    </location>
    <ligand>
        <name>[4Fe-4S] cluster</name>
        <dbReference type="ChEBI" id="CHEBI:49883"/>
    </ligand>
</feature>
<dbReference type="OrthoDB" id="9768666at2"/>
<dbReference type="GO" id="GO:0008942">
    <property type="term" value="F:nitrite reductase [NAD(P)H] activity"/>
    <property type="evidence" value="ECO:0007669"/>
    <property type="project" value="UniProtKB-EC"/>
</dbReference>
<dbReference type="InterPro" id="IPR012744">
    <property type="entry name" value="Nitri_red_NirB"/>
</dbReference>
<feature type="binding site" evidence="17">
    <location>
        <position position="685"/>
    </location>
    <ligand>
        <name>[4Fe-4S] cluster</name>
        <dbReference type="ChEBI" id="CHEBI:49883"/>
    </ligand>
</feature>
<keyword evidence="5 17" id="KW-0349">Heme</keyword>
<dbReference type="InterPro" id="IPR041575">
    <property type="entry name" value="Rubredoxin_C"/>
</dbReference>
<evidence type="ECO:0000256" key="3">
    <source>
        <dbReference type="ARBA" id="ARBA00010429"/>
    </source>
</evidence>
<dbReference type="UniPathway" id="UPA00653"/>
<dbReference type="FunFam" id="1.10.10.1100:FF:000002">
    <property type="entry name" value="Nitrite reductase large subunit"/>
    <property type="match status" value="1"/>
</dbReference>
<evidence type="ECO:0000256" key="13">
    <source>
        <dbReference type="ARBA" id="ARBA00023063"/>
    </source>
</evidence>
<dbReference type="FunFam" id="3.30.413.10:FF:000007">
    <property type="entry name" value="Nitrite reductase [NAD(P)H] large subunit"/>
    <property type="match status" value="1"/>
</dbReference>
<keyword evidence="12 17" id="KW-0411">Iron-sulfur</keyword>
<protein>
    <submittedName>
        <fullName evidence="24">Nitrite reductase [NAD(P)H]</fullName>
        <ecNumber evidence="24">1.7.1.4</ecNumber>
    </submittedName>
    <submittedName>
        <fullName evidence="23">Nitrite reductase large subunit NirB</fullName>
    </submittedName>
</protein>
<dbReference type="Pfam" id="PF03460">
    <property type="entry name" value="NIR_SIR_ferr"/>
    <property type="match status" value="1"/>
</dbReference>
<evidence type="ECO:0000256" key="9">
    <source>
        <dbReference type="ARBA" id="ARBA00022827"/>
    </source>
</evidence>
<dbReference type="InterPro" id="IPR007419">
    <property type="entry name" value="BFD-like_2Fe2S-bd_dom"/>
</dbReference>
<gene>
    <name evidence="24" type="primary">nasD_2</name>
    <name evidence="23" type="synonym">nirB</name>
    <name evidence="23" type="ORF">SBX37_14995</name>
    <name evidence="24" type="ORF">VIM7927_00259</name>
</gene>
<dbReference type="NCBIfam" id="NF011565">
    <property type="entry name" value="PRK14989.1"/>
    <property type="match status" value="1"/>
</dbReference>
<evidence type="ECO:0000256" key="11">
    <source>
        <dbReference type="ARBA" id="ARBA00023004"/>
    </source>
</evidence>
<keyword evidence="10 24" id="KW-0560">Oxidoreductase</keyword>
<dbReference type="InterPro" id="IPR017121">
    <property type="entry name" value="Nitrite_Rdtase_lsu"/>
</dbReference>
<evidence type="ECO:0000256" key="6">
    <source>
        <dbReference type="ARBA" id="ARBA00022630"/>
    </source>
</evidence>
<keyword evidence="4 17" id="KW-0004">4Fe-4S</keyword>
<organism evidence="24 25">
    <name type="scientific">Vibrio mangrovi</name>
    <dbReference type="NCBI Taxonomy" id="474394"/>
    <lineage>
        <taxon>Bacteria</taxon>
        <taxon>Pseudomonadati</taxon>
        <taxon>Pseudomonadota</taxon>
        <taxon>Gammaproteobacteria</taxon>
        <taxon>Vibrionales</taxon>
        <taxon>Vibrionaceae</taxon>
        <taxon>Vibrio</taxon>
    </lineage>
</organism>
<comment type="cofactor">
    <cofactor evidence="17">
        <name>[4Fe-4S] cluster</name>
        <dbReference type="ChEBI" id="CHEBI:49883"/>
    </cofactor>
    <text evidence="17">Binds 1 [4Fe-4S] cluster per subunit.</text>
</comment>
<keyword evidence="11 17" id="KW-0408">Iron</keyword>
<evidence type="ECO:0000256" key="8">
    <source>
        <dbReference type="ARBA" id="ARBA00022723"/>
    </source>
</evidence>
<dbReference type="SUPFAM" id="SSF51905">
    <property type="entry name" value="FAD/NAD(P)-binding domain"/>
    <property type="match status" value="2"/>
</dbReference>
<comment type="cofactor">
    <cofactor evidence="14">
        <name>[2Fe-2S] cluster</name>
        <dbReference type="ChEBI" id="CHEBI:190135"/>
    </cofactor>
</comment>
<feature type="domain" description="NADH-rubredoxin oxidoreductase C-terminal" evidence="22">
    <location>
        <begin position="321"/>
        <end position="384"/>
    </location>
</feature>
<keyword evidence="8 17" id="KW-0479">Metal-binding</keyword>
<dbReference type="InterPro" id="IPR036136">
    <property type="entry name" value="Nit/Sulf_reduc_fer-like_dom_sf"/>
</dbReference>
<comment type="cofactor">
    <cofactor evidence="17">
        <name>siroheme</name>
        <dbReference type="ChEBI" id="CHEBI:60052"/>
    </cofactor>
    <text evidence="17">Binds 1 siroheme per subunit.</text>
</comment>
<dbReference type="Gene3D" id="3.30.390.30">
    <property type="match status" value="1"/>
</dbReference>
<evidence type="ECO:0000259" key="19">
    <source>
        <dbReference type="Pfam" id="PF03460"/>
    </source>
</evidence>
<reference evidence="23 26" key="2">
    <citation type="submission" date="2023-11" db="EMBL/GenBank/DDBJ databases">
        <title>Plant-associative lifestyle of Vibrio porteresiae and its evolutionary dynamics.</title>
        <authorList>
            <person name="Rameshkumar N."/>
            <person name="Kirti K."/>
        </authorList>
    </citation>
    <scope>NUCLEOTIDE SEQUENCE [LARGE SCALE GENOMIC DNA]</scope>
    <source>
        <strain evidence="23 26">MSSRF38</strain>
    </source>
</reference>
<dbReference type="Pfam" id="PF04324">
    <property type="entry name" value="Fer2_BFD"/>
    <property type="match status" value="1"/>
</dbReference>
<evidence type="ECO:0000259" key="22">
    <source>
        <dbReference type="Pfam" id="PF18267"/>
    </source>
</evidence>
<dbReference type="RefSeq" id="WP_087479106.1">
    <property type="nucleotide sequence ID" value="NZ_AP024883.1"/>
</dbReference>
<dbReference type="PIRSF" id="PIRSF037149">
    <property type="entry name" value="NirB"/>
    <property type="match status" value="1"/>
</dbReference>
<reference evidence="24 25" key="1">
    <citation type="submission" date="2017-05" db="EMBL/GenBank/DDBJ databases">
        <authorList>
            <person name="Song R."/>
            <person name="Chenine A.L."/>
            <person name="Ruprecht R.M."/>
        </authorList>
    </citation>
    <scope>NUCLEOTIDE SEQUENCE [LARGE SCALE GENOMIC DNA]</scope>
    <source>
        <strain evidence="24 25">CECT 7927</strain>
    </source>
</reference>
<dbReference type="Proteomes" id="UP000196125">
    <property type="component" value="Unassembled WGS sequence"/>
</dbReference>
<dbReference type="FunFam" id="3.30.390.30:FF:000006">
    <property type="entry name" value="Nitrite reductase large subunit"/>
    <property type="match status" value="1"/>
</dbReference>
<proteinExistence type="inferred from homology"/>
<name>A0A1Y6IN13_9VIBR</name>
<dbReference type="GO" id="GO:0050661">
    <property type="term" value="F:NADP binding"/>
    <property type="evidence" value="ECO:0007669"/>
    <property type="project" value="UniProtKB-UniRule"/>
</dbReference>
<dbReference type="CDD" id="cd19944">
    <property type="entry name" value="NirB_Fer2_BFD-like_2"/>
    <property type="match status" value="1"/>
</dbReference>
<dbReference type="GO" id="GO:0020037">
    <property type="term" value="F:heme binding"/>
    <property type="evidence" value="ECO:0007669"/>
    <property type="project" value="InterPro"/>
</dbReference>
<dbReference type="InterPro" id="IPR036188">
    <property type="entry name" value="FAD/NAD-bd_sf"/>
</dbReference>
<feature type="domain" description="Nitrite/Sulfite reductase ferredoxin-like" evidence="19">
    <location>
        <begin position="560"/>
        <end position="621"/>
    </location>
</feature>
<dbReference type="PANTHER" id="PTHR43809:SF1">
    <property type="entry name" value="NITRITE REDUCTASE (NADH) LARGE SUBUNIT"/>
    <property type="match status" value="1"/>
</dbReference>
<dbReference type="PANTHER" id="PTHR43809">
    <property type="entry name" value="NITRITE REDUCTASE (NADH) LARGE SUBUNIT"/>
    <property type="match status" value="1"/>
</dbReference>
<feature type="domain" description="FAD/NAD(P)-binding" evidence="21">
    <location>
        <begin position="5"/>
        <end position="305"/>
    </location>
</feature>
<dbReference type="Pfam" id="PF01077">
    <property type="entry name" value="NIR_SIR"/>
    <property type="match status" value="1"/>
</dbReference>
<evidence type="ECO:0000313" key="24">
    <source>
        <dbReference type="EMBL" id="SMR99037.1"/>
    </source>
</evidence>
<dbReference type="InterPro" id="IPR041854">
    <property type="entry name" value="BFD-like_2Fe2S-bd_dom_sf"/>
</dbReference>
<dbReference type="GO" id="GO:0046872">
    <property type="term" value="F:metal ion binding"/>
    <property type="evidence" value="ECO:0007669"/>
    <property type="project" value="UniProtKB-KW"/>
</dbReference>
<dbReference type="InterPro" id="IPR006067">
    <property type="entry name" value="NO2/SO3_Rdtase_4Fe4S_dom"/>
</dbReference>
<evidence type="ECO:0000313" key="26">
    <source>
        <dbReference type="Proteomes" id="UP001283366"/>
    </source>
</evidence>
<keyword evidence="26" id="KW-1185">Reference proteome</keyword>
<dbReference type="InterPro" id="IPR052034">
    <property type="entry name" value="NasD-like"/>
</dbReference>
<evidence type="ECO:0000256" key="5">
    <source>
        <dbReference type="ARBA" id="ARBA00022617"/>
    </source>
</evidence>
<dbReference type="InterPro" id="IPR016156">
    <property type="entry name" value="FAD/NAD-linked_Rdtase_dimer_sf"/>
</dbReference>
<dbReference type="GO" id="GO:0050660">
    <property type="term" value="F:flavin adenine dinucleotide binding"/>
    <property type="evidence" value="ECO:0007669"/>
    <property type="project" value="UniProtKB-UniRule"/>
</dbReference>
<dbReference type="GO" id="GO:0051539">
    <property type="term" value="F:4 iron, 4 sulfur cluster binding"/>
    <property type="evidence" value="ECO:0007669"/>
    <property type="project" value="UniProtKB-KW"/>
</dbReference>
<dbReference type="EMBL" id="FXXI01000001">
    <property type="protein sequence ID" value="SMR99037.1"/>
    <property type="molecule type" value="Genomic_DNA"/>
</dbReference>
<dbReference type="EC" id="1.7.1.4" evidence="24"/>